<dbReference type="PANTHER" id="PTHR24171:SF9">
    <property type="entry name" value="ANKYRIN REPEAT DOMAIN-CONTAINING PROTEIN 39"/>
    <property type="match status" value="1"/>
</dbReference>
<dbReference type="PANTHER" id="PTHR24171">
    <property type="entry name" value="ANKYRIN REPEAT DOMAIN-CONTAINING PROTEIN 39-RELATED"/>
    <property type="match status" value="1"/>
</dbReference>
<dbReference type="Pfam" id="PF00023">
    <property type="entry name" value="Ank"/>
    <property type="match status" value="1"/>
</dbReference>
<dbReference type="Pfam" id="PF12796">
    <property type="entry name" value="Ank_2"/>
    <property type="match status" value="1"/>
</dbReference>
<feature type="chain" id="PRO_5036201201" evidence="5">
    <location>
        <begin position="33"/>
        <end position="251"/>
    </location>
</feature>
<dbReference type="EMBL" id="GISG01071267">
    <property type="protein sequence ID" value="MBA4629925.1"/>
    <property type="molecule type" value="Transcribed_RNA"/>
</dbReference>
<dbReference type="SMART" id="SM00248">
    <property type="entry name" value="ANK"/>
    <property type="match status" value="3"/>
</dbReference>
<feature type="repeat" description="ANK" evidence="3">
    <location>
        <begin position="189"/>
        <end position="210"/>
    </location>
</feature>
<dbReference type="SUPFAM" id="SSF48403">
    <property type="entry name" value="Ankyrin repeat"/>
    <property type="match status" value="1"/>
</dbReference>
<dbReference type="PROSITE" id="PS50088">
    <property type="entry name" value="ANK_REPEAT"/>
    <property type="match status" value="1"/>
</dbReference>
<evidence type="ECO:0000256" key="5">
    <source>
        <dbReference type="SAM" id="SignalP"/>
    </source>
</evidence>
<feature type="compositionally biased region" description="Polar residues" evidence="4">
    <location>
        <begin position="53"/>
        <end position="64"/>
    </location>
</feature>
<feature type="region of interest" description="Disordered" evidence="4">
    <location>
        <begin position="44"/>
        <end position="75"/>
    </location>
</feature>
<keyword evidence="1" id="KW-0677">Repeat</keyword>
<dbReference type="EMBL" id="GISG01071268">
    <property type="protein sequence ID" value="MBA4629926.1"/>
    <property type="molecule type" value="Transcribed_RNA"/>
</dbReference>
<accession>A0A7C9CZN9</accession>
<sequence>MALPLIASMLGCGMTGILILLPLLSFLNSLLAGSDITIVEGEAGDSGRRRSTSDGVRSSRSTSGPDGGRFELHRAAGEGNLERVRRELTRLPEPKRRKRLKLRDANKQTPLSCAASNNCVNVVKYLVKELEKLGESIFSADMKDGDAEKSHPIHRACIEGHLDVVKILCSHCVDLKLRPNLSMFAPNHHGQTILHLAAENGHVNICKYLLTLPGCQVQKGAKDKNGLTPGDLARPYHDLAQILRQADTVAP</sequence>
<organism evidence="6">
    <name type="scientific">Opuntia streptacantha</name>
    <name type="common">Prickly pear cactus</name>
    <name type="synonym">Opuntia cardona</name>
    <dbReference type="NCBI Taxonomy" id="393608"/>
    <lineage>
        <taxon>Eukaryota</taxon>
        <taxon>Viridiplantae</taxon>
        <taxon>Streptophyta</taxon>
        <taxon>Embryophyta</taxon>
        <taxon>Tracheophyta</taxon>
        <taxon>Spermatophyta</taxon>
        <taxon>Magnoliopsida</taxon>
        <taxon>eudicotyledons</taxon>
        <taxon>Gunneridae</taxon>
        <taxon>Pentapetalae</taxon>
        <taxon>Caryophyllales</taxon>
        <taxon>Cactineae</taxon>
        <taxon>Cactaceae</taxon>
        <taxon>Opuntioideae</taxon>
        <taxon>Opuntia</taxon>
    </lineage>
</organism>
<dbReference type="InterPro" id="IPR002110">
    <property type="entry name" value="Ankyrin_rpt"/>
</dbReference>
<keyword evidence="5" id="KW-0732">Signal</keyword>
<reference evidence="6" key="1">
    <citation type="journal article" date="2013" name="J. Plant Res.">
        <title>Effect of fungi and light on seed germination of three Opuntia species from semiarid lands of central Mexico.</title>
        <authorList>
            <person name="Delgado-Sanchez P."/>
            <person name="Jimenez-Bremont J.F."/>
            <person name="Guerrero-Gonzalez Mde L."/>
            <person name="Flores J."/>
        </authorList>
    </citation>
    <scope>NUCLEOTIDE SEQUENCE</scope>
    <source>
        <tissue evidence="6">Cladode</tissue>
    </source>
</reference>
<keyword evidence="2 3" id="KW-0040">ANK repeat</keyword>
<evidence type="ECO:0000256" key="2">
    <source>
        <dbReference type="ARBA" id="ARBA00023043"/>
    </source>
</evidence>
<feature type="signal peptide" evidence="5">
    <location>
        <begin position="1"/>
        <end position="32"/>
    </location>
</feature>
<dbReference type="InterPro" id="IPR036770">
    <property type="entry name" value="Ankyrin_rpt-contain_sf"/>
</dbReference>
<protein>
    <submittedName>
        <fullName evidence="6">Uncharacterized protein</fullName>
    </submittedName>
</protein>
<reference evidence="6" key="2">
    <citation type="submission" date="2020-07" db="EMBL/GenBank/DDBJ databases">
        <authorList>
            <person name="Vera ALvarez R."/>
            <person name="Arias-Moreno D.M."/>
            <person name="Jimenez-Jacinto V."/>
            <person name="Jimenez-Bremont J.F."/>
            <person name="Swaminathan K."/>
            <person name="Moose S.P."/>
            <person name="Guerrero-Gonzalez M.L."/>
            <person name="Marino-Ramirez L."/>
            <person name="Landsman D."/>
            <person name="Rodriguez-Kessler M."/>
            <person name="Delgado-Sanchez P."/>
        </authorList>
    </citation>
    <scope>NUCLEOTIDE SEQUENCE</scope>
    <source>
        <tissue evidence="6">Cladode</tissue>
    </source>
</reference>
<evidence type="ECO:0000256" key="4">
    <source>
        <dbReference type="SAM" id="MobiDB-lite"/>
    </source>
</evidence>
<evidence type="ECO:0000256" key="3">
    <source>
        <dbReference type="PROSITE-ProRule" id="PRU00023"/>
    </source>
</evidence>
<evidence type="ECO:0000256" key="1">
    <source>
        <dbReference type="ARBA" id="ARBA00022737"/>
    </source>
</evidence>
<name>A0A7C9CZN9_OPUST</name>
<dbReference type="Gene3D" id="1.25.40.20">
    <property type="entry name" value="Ankyrin repeat-containing domain"/>
    <property type="match status" value="2"/>
</dbReference>
<evidence type="ECO:0000313" key="6">
    <source>
        <dbReference type="EMBL" id="MBA4629926.1"/>
    </source>
</evidence>
<proteinExistence type="predicted"/>
<dbReference type="AlphaFoldDB" id="A0A7C9CZN9"/>
<dbReference type="PROSITE" id="PS50297">
    <property type="entry name" value="ANK_REP_REGION"/>
    <property type="match status" value="1"/>
</dbReference>